<comment type="caution">
    <text evidence="2">The sequence shown here is derived from an EMBL/GenBank/DDBJ whole genome shotgun (WGS) entry which is preliminary data.</text>
</comment>
<sequence>MTDDHLLHGTRRLVGTGLLALATAASWWVWTAWDLRRDVDPVTGTSTGPWEAWQVAGVVLCLLAVVVAAARRLPAWLVVAVVPVTFTVAWSLTAASQDDSGLWAVGAVLVLLGTSAGTAVVAAVTAAFRRARAAPVG</sequence>
<dbReference type="Proteomes" id="UP000291591">
    <property type="component" value="Unassembled WGS sequence"/>
</dbReference>
<feature type="transmembrane region" description="Helical" evidence="1">
    <location>
        <begin position="12"/>
        <end position="30"/>
    </location>
</feature>
<keyword evidence="1" id="KW-0472">Membrane</keyword>
<reference evidence="2 3" key="1">
    <citation type="submission" date="2019-02" db="EMBL/GenBank/DDBJ databases">
        <title>Sequencing the genomes of 1000 actinobacteria strains.</title>
        <authorList>
            <person name="Klenk H.-P."/>
        </authorList>
    </citation>
    <scope>NUCLEOTIDE SEQUENCE [LARGE SCALE GENOMIC DNA]</scope>
    <source>
        <strain evidence="2 3">DSM 45779</strain>
    </source>
</reference>
<proteinExistence type="predicted"/>
<keyword evidence="1" id="KW-0812">Transmembrane</keyword>
<accession>A0A4Q7UYN6</accession>
<protein>
    <submittedName>
        <fullName evidence="2">Uncharacterized protein</fullName>
    </submittedName>
</protein>
<feature type="transmembrane region" description="Helical" evidence="1">
    <location>
        <begin position="50"/>
        <end position="69"/>
    </location>
</feature>
<feature type="transmembrane region" description="Helical" evidence="1">
    <location>
        <begin position="102"/>
        <end position="128"/>
    </location>
</feature>
<keyword evidence="3" id="KW-1185">Reference proteome</keyword>
<dbReference type="RefSeq" id="WP_207223586.1">
    <property type="nucleotide sequence ID" value="NZ_SHKL01000001.1"/>
</dbReference>
<name>A0A4Q7UYN6_PSEST</name>
<evidence type="ECO:0000313" key="2">
    <source>
        <dbReference type="EMBL" id="RZT87056.1"/>
    </source>
</evidence>
<evidence type="ECO:0000313" key="3">
    <source>
        <dbReference type="Proteomes" id="UP000291591"/>
    </source>
</evidence>
<evidence type="ECO:0000256" key="1">
    <source>
        <dbReference type="SAM" id="Phobius"/>
    </source>
</evidence>
<organism evidence="2 3">
    <name type="scientific">Pseudonocardia sediminis</name>
    <dbReference type="NCBI Taxonomy" id="1397368"/>
    <lineage>
        <taxon>Bacteria</taxon>
        <taxon>Bacillati</taxon>
        <taxon>Actinomycetota</taxon>
        <taxon>Actinomycetes</taxon>
        <taxon>Pseudonocardiales</taxon>
        <taxon>Pseudonocardiaceae</taxon>
        <taxon>Pseudonocardia</taxon>
    </lineage>
</organism>
<keyword evidence="1" id="KW-1133">Transmembrane helix</keyword>
<gene>
    <name evidence="2" type="ORF">EV383_3962</name>
</gene>
<feature type="transmembrane region" description="Helical" evidence="1">
    <location>
        <begin position="76"/>
        <end position="96"/>
    </location>
</feature>
<dbReference type="EMBL" id="SHKL01000001">
    <property type="protein sequence ID" value="RZT87056.1"/>
    <property type="molecule type" value="Genomic_DNA"/>
</dbReference>
<dbReference type="AlphaFoldDB" id="A0A4Q7UYN6"/>